<dbReference type="EMBL" id="RJVJ01000001">
    <property type="protein sequence ID" value="ROR44709.1"/>
    <property type="molecule type" value="Genomic_DNA"/>
</dbReference>
<evidence type="ECO:0000313" key="2">
    <source>
        <dbReference type="EMBL" id="ROR44709.1"/>
    </source>
</evidence>
<name>A0A8G1UN88_9ACTN</name>
<dbReference type="SUPFAM" id="SSF54427">
    <property type="entry name" value="NTF2-like"/>
    <property type="match status" value="1"/>
</dbReference>
<evidence type="ECO:0000259" key="1">
    <source>
        <dbReference type="Pfam" id="PF26526"/>
    </source>
</evidence>
<feature type="domain" description="DUF8175" evidence="1">
    <location>
        <begin position="84"/>
        <end position="229"/>
    </location>
</feature>
<proteinExistence type="predicted"/>
<dbReference type="Gene3D" id="3.10.450.50">
    <property type="match status" value="1"/>
</dbReference>
<reference evidence="2 3" key="1">
    <citation type="submission" date="2018-11" db="EMBL/GenBank/DDBJ databases">
        <title>Sequencing the genomes of 1000 actinobacteria strains.</title>
        <authorList>
            <person name="Klenk H.-P."/>
        </authorList>
    </citation>
    <scope>NUCLEOTIDE SEQUENCE [LARGE SCALE GENOMIC DNA]</scope>
    <source>
        <strain evidence="2 3">DSM 44780</strain>
    </source>
</reference>
<dbReference type="AlphaFoldDB" id="A0A8G1UN88"/>
<dbReference type="InterPro" id="IPR058488">
    <property type="entry name" value="DUF8175"/>
</dbReference>
<evidence type="ECO:0000313" key="3">
    <source>
        <dbReference type="Proteomes" id="UP000267408"/>
    </source>
</evidence>
<dbReference type="InterPro" id="IPR032710">
    <property type="entry name" value="NTF2-like_dom_sf"/>
</dbReference>
<gene>
    <name evidence="2" type="ORF">EDD39_2916</name>
</gene>
<comment type="caution">
    <text evidence="2">The sequence shown here is derived from an EMBL/GenBank/DDBJ whole genome shotgun (WGS) entry which is preliminary data.</text>
</comment>
<protein>
    <recommendedName>
        <fullName evidence="1">DUF8175 domain-containing protein</fullName>
    </recommendedName>
</protein>
<dbReference type="Pfam" id="PF26526">
    <property type="entry name" value="DUF8175"/>
    <property type="match status" value="1"/>
</dbReference>
<organism evidence="2 3">
    <name type="scientific">Kitasatospora cineracea</name>
    <dbReference type="NCBI Taxonomy" id="88074"/>
    <lineage>
        <taxon>Bacteria</taxon>
        <taxon>Bacillati</taxon>
        <taxon>Actinomycetota</taxon>
        <taxon>Actinomycetes</taxon>
        <taxon>Kitasatosporales</taxon>
        <taxon>Streptomycetaceae</taxon>
        <taxon>Kitasatospora</taxon>
    </lineage>
</organism>
<sequence length="250" mass="26067">MNQFLDRRPRRRILPLLLLGIFVFLAAIGVGVAIESDNGPRGPKTYSPPAAIPAPGSVTGIDPNAESTSPALAGPLQLIRGARLVNGVAVGYPHSSVGAVSAAVEYWRQLGSTLEPDRAAAVARVVADADWSDAPDTLAKGPAATRKALRLPASGQLDPGTSVTLNPVEYQVRSVGADSIQVLLLSTYTTSVPGTGMQTRMGVYPLDLVWSGGDWRIPAPSGTSTTDYTSLVAEPGSAQASAKGWNELKR</sequence>
<dbReference type="Proteomes" id="UP000267408">
    <property type="component" value="Unassembled WGS sequence"/>
</dbReference>
<accession>A0A8G1UN88</accession>
<dbReference type="RefSeq" id="WP_123556169.1">
    <property type="nucleotide sequence ID" value="NZ_RJVJ01000001.1"/>
</dbReference>
<dbReference type="OrthoDB" id="3391176at2"/>